<accession>A0A1G7D4B2</accession>
<name>A0A1G7D4B2_9FLAO</name>
<feature type="chain" id="PRO_5010274163" description="Secreted protein" evidence="2">
    <location>
        <begin position="26"/>
        <end position="57"/>
    </location>
</feature>
<evidence type="ECO:0000313" key="3">
    <source>
        <dbReference type="EMBL" id="SDE46442.1"/>
    </source>
</evidence>
<dbReference type="EMBL" id="FNBD01000001">
    <property type="protein sequence ID" value="SDE46442.1"/>
    <property type="molecule type" value="Genomic_DNA"/>
</dbReference>
<dbReference type="RefSeq" id="WP_175444386.1">
    <property type="nucleotide sequence ID" value="NZ_FNBD01000001.1"/>
</dbReference>
<evidence type="ECO:0000256" key="2">
    <source>
        <dbReference type="SAM" id="SignalP"/>
    </source>
</evidence>
<dbReference type="PROSITE" id="PS51257">
    <property type="entry name" value="PROKAR_LIPOPROTEIN"/>
    <property type="match status" value="1"/>
</dbReference>
<evidence type="ECO:0000313" key="4">
    <source>
        <dbReference type="Proteomes" id="UP000182114"/>
    </source>
</evidence>
<proteinExistence type="predicted"/>
<dbReference type="AlphaFoldDB" id="A0A1G7D4B2"/>
<feature type="signal peptide" evidence="2">
    <location>
        <begin position="1"/>
        <end position="25"/>
    </location>
</feature>
<dbReference type="Proteomes" id="UP000182114">
    <property type="component" value="Unassembled WGS sequence"/>
</dbReference>
<gene>
    <name evidence="3" type="ORF">SAMN04487992_101348</name>
</gene>
<evidence type="ECO:0008006" key="5">
    <source>
        <dbReference type="Google" id="ProtNLM"/>
    </source>
</evidence>
<feature type="region of interest" description="Disordered" evidence="1">
    <location>
        <begin position="35"/>
        <end position="57"/>
    </location>
</feature>
<evidence type="ECO:0000256" key="1">
    <source>
        <dbReference type="SAM" id="MobiDB-lite"/>
    </source>
</evidence>
<keyword evidence="4" id="KW-1185">Reference proteome</keyword>
<organism evidence="3 4">
    <name type="scientific">Cellulophaga baltica</name>
    <dbReference type="NCBI Taxonomy" id="76594"/>
    <lineage>
        <taxon>Bacteria</taxon>
        <taxon>Pseudomonadati</taxon>
        <taxon>Bacteroidota</taxon>
        <taxon>Flavobacteriia</taxon>
        <taxon>Flavobacteriales</taxon>
        <taxon>Flavobacteriaceae</taxon>
        <taxon>Cellulophaga</taxon>
    </lineage>
</organism>
<reference evidence="4" key="1">
    <citation type="submission" date="2016-10" db="EMBL/GenBank/DDBJ databases">
        <authorList>
            <person name="Varghese N."/>
            <person name="Submissions S."/>
        </authorList>
    </citation>
    <scope>NUCLEOTIDE SEQUENCE [LARGE SCALE GENOMIC DNA]</scope>
    <source>
        <strain evidence="4">DSM 24729</strain>
    </source>
</reference>
<keyword evidence="2" id="KW-0732">Signal</keyword>
<protein>
    <recommendedName>
        <fullName evidence="5">Secreted protein</fullName>
    </recommendedName>
</protein>
<sequence length="57" mass="6209">MKKVFIAVLAIVLNTFLFSCTNDFASQNDSLYETMATEGDDGDVITPPPPPEEEDGN</sequence>